<evidence type="ECO:0000256" key="3">
    <source>
        <dbReference type="SAM" id="SignalP"/>
    </source>
</evidence>
<keyword evidence="2" id="KW-1133">Transmembrane helix</keyword>
<organism evidence="4 5">
    <name type="scientific">Endocarpon pusillum (strain Z07020 / HMAS-L-300199)</name>
    <name type="common">Lichen-forming fungus</name>
    <dbReference type="NCBI Taxonomy" id="1263415"/>
    <lineage>
        <taxon>Eukaryota</taxon>
        <taxon>Fungi</taxon>
        <taxon>Dikarya</taxon>
        <taxon>Ascomycota</taxon>
        <taxon>Pezizomycotina</taxon>
        <taxon>Eurotiomycetes</taxon>
        <taxon>Chaetothyriomycetidae</taxon>
        <taxon>Verrucariales</taxon>
        <taxon>Verrucariaceae</taxon>
        <taxon>Endocarpon</taxon>
    </lineage>
</organism>
<name>U1GT16_ENDPU</name>
<dbReference type="GeneID" id="19242690"/>
<keyword evidence="5" id="KW-1185">Reference proteome</keyword>
<dbReference type="OMA" id="NNVCCPT"/>
<evidence type="ECO:0000313" key="5">
    <source>
        <dbReference type="Proteomes" id="UP000019373"/>
    </source>
</evidence>
<feature type="signal peptide" evidence="3">
    <location>
        <begin position="1"/>
        <end position="30"/>
    </location>
</feature>
<dbReference type="Proteomes" id="UP000019373">
    <property type="component" value="Unassembled WGS sequence"/>
</dbReference>
<reference evidence="5" key="1">
    <citation type="journal article" date="2014" name="BMC Genomics">
        <title>Genome characteristics reveal the impact of lichenization on lichen-forming fungus Endocarpon pusillum Hedwig (Verrucariales, Ascomycota).</title>
        <authorList>
            <person name="Wang Y.-Y."/>
            <person name="Liu B."/>
            <person name="Zhang X.-Y."/>
            <person name="Zhou Q.-M."/>
            <person name="Zhang T."/>
            <person name="Li H."/>
            <person name="Yu Y.-F."/>
            <person name="Zhang X.-L."/>
            <person name="Hao X.-Y."/>
            <person name="Wang M."/>
            <person name="Wang L."/>
            <person name="Wei J.-C."/>
        </authorList>
    </citation>
    <scope>NUCLEOTIDE SEQUENCE [LARGE SCALE GENOMIC DNA]</scope>
    <source>
        <strain evidence="5">Z07020 / HMAS-L-300199</strain>
    </source>
</reference>
<proteinExistence type="predicted"/>
<keyword evidence="2" id="KW-0472">Membrane</keyword>
<keyword evidence="2" id="KW-0812">Transmembrane</keyword>
<sequence length="279" mass="29529">MYTIPALDPVFQLMILRVRICCLFASLVSAIALEEMTDSTVFGFALRRNGTCLASERSCGPTARPFYACCPSGSTCVNPYNQVCCSSSENCTSSAVEQPACANRSWDLYNNGGVESAFFCCLNSTFGYGVGLDSNGCANPDYQLAGNETQLQEHIQAAASSSSASASATTSATSIPTASDAGRSSNGATIGGAVGGAIGGVLLIMSLAFFFWRWRKQRRQHPEPQISSEYETADKSYKIDPRDQQAGGVEIPGQQVKGVHEISGQQLAELPLSGPGLTR</sequence>
<evidence type="ECO:0008006" key="6">
    <source>
        <dbReference type="Google" id="ProtNLM"/>
    </source>
</evidence>
<feature type="region of interest" description="Disordered" evidence="1">
    <location>
        <begin position="221"/>
        <end position="252"/>
    </location>
</feature>
<evidence type="ECO:0000256" key="1">
    <source>
        <dbReference type="SAM" id="MobiDB-lite"/>
    </source>
</evidence>
<protein>
    <recommendedName>
        <fullName evidence="6">Mid2 domain-containing protein</fullName>
    </recommendedName>
</protein>
<feature type="transmembrane region" description="Helical" evidence="2">
    <location>
        <begin position="190"/>
        <end position="212"/>
    </location>
</feature>
<dbReference type="OrthoDB" id="4779287at2759"/>
<evidence type="ECO:0000313" key="4">
    <source>
        <dbReference type="EMBL" id="ERF75121.1"/>
    </source>
</evidence>
<dbReference type="AlphaFoldDB" id="U1GT16"/>
<dbReference type="eggNOG" id="ENOG502SVS7">
    <property type="taxonomic scope" value="Eukaryota"/>
</dbReference>
<dbReference type="RefSeq" id="XP_007787554.1">
    <property type="nucleotide sequence ID" value="XM_007789364.1"/>
</dbReference>
<evidence type="ECO:0000256" key="2">
    <source>
        <dbReference type="SAM" id="Phobius"/>
    </source>
</evidence>
<dbReference type="HOGENOM" id="CLU_061428_0_0_1"/>
<keyword evidence="3" id="KW-0732">Signal</keyword>
<accession>U1GT16</accession>
<gene>
    <name evidence="4" type="ORF">EPUS_07810</name>
</gene>
<feature type="chain" id="PRO_5004612760" description="Mid2 domain-containing protein" evidence="3">
    <location>
        <begin position="31"/>
        <end position="279"/>
    </location>
</feature>
<feature type="compositionally biased region" description="Basic and acidic residues" evidence="1">
    <location>
        <begin position="232"/>
        <end position="243"/>
    </location>
</feature>
<dbReference type="EMBL" id="KE720819">
    <property type="protein sequence ID" value="ERF75121.1"/>
    <property type="molecule type" value="Genomic_DNA"/>
</dbReference>